<dbReference type="InterPro" id="IPR006179">
    <property type="entry name" value="5_nucleotidase/apyrase"/>
</dbReference>
<evidence type="ECO:0000259" key="2">
    <source>
        <dbReference type="Pfam" id="PF02872"/>
    </source>
</evidence>
<dbReference type="PROSITE" id="PS51257">
    <property type="entry name" value="PROKAR_LIPOPROTEIN"/>
    <property type="match status" value="1"/>
</dbReference>
<feature type="signal peptide" evidence="1">
    <location>
        <begin position="1"/>
        <end position="21"/>
    </location>
</feature>
<keyword evidence="1" id="KW-0732">Signal</keyword>
<reference evidence="3" key="2">
    <citation type="journal article" date="2022" name="Sci. Total Environ.">
        <title>Prevalence, transmission, and molecular epidemiology of tet(X)-positive bacteria among humans, animals, and environmental niches in China: An epidemiological, and genomic-based study.</title>
        <authorList>
            <person name="Dong N."/>
            <person name="Zeng Y."/>
            <person name="Cai C."/>
            <person name="Sun C."/>
            <person name="Lu J."/>
            <person name="Liu C."/>
            <person name="Zhou H."/>
            <person name="Sun Q."/>
            <person name="Shu L."/>
            <person name="Wang H."/>
            <person name="Wang Y."/>
            <person name="Wang S."/>
            <person name="Wu C."/>
            <person name="Chan E.W."/>
            <person name="Chen G."/>
            <person name="Shen Z."/>
            <person name="Chen S."/>
            <person name="Zhang R."/>
        </authorList>
    </citation>
    <scope>NUCLEOTIDE SEQUENCE</scope>
    <source>
        <strain evidence="3">R1692</strain>
    </source>
</reference>
<reference evidence="3" key="1">
    <citation type="submission" date="2020-06" db="EMBL/GenBank/DDBJ databases">
        <authorList>
            <person name="Dong N."/>
        </authorList>
    </citation>
    <scope>NUCLEOTIDE SEQUENCE</scope>
    <source>
        <strain evidence="3">R1692</strain>
    </source>
</reference>
<evidence type="ECO:0000313" key="3">
    <source>
        <dbReference type="EMBL" id="MDM1049392.1"/>
    </source>
</evidence>
<feature type="domain" description="5'-Nucleotidase C-terminal" evidence="2">
    <location>
        <begin position="74"/>
        <end position="209"/>
    </location>
</feature>
<name>A0ABT7NQ72_9SPHI</name>
<dbReference type="Pfam" id="PF02872">
    <property type="entry name" value="5_nucleotid_C"/>
    <property type="match status" value="1"/>
</dbReference>
<dbReference type="InterPro" id="IPR008334">
    <property type="entry name" value="5'-Nucleotdase_C"/>
</dbReference>
<evidence type="ECO:0000256" key="1">
    <source>
        <dbReference type="SAM" id="SignalP"/>
    </source>
</evidence>
<feature type="chain" id="PRO_5047138369" evidence="1">
    <location>
        <begin position="22"/>
        <end position="254"/>
    </location>
</feature>
<dbReference type="PRINTS" id="PR01607">
    <property type="entry name" value="APYRASEFAMLY"/>
</dbReference>
<dbReference type="PANTHER" id="PTHR11575:SF24">
    <property type="entry name" value="5'-NUCLEOTIDASE"/>
    <property type="match status" value="1"/>
</dbReference>
<dbReference type="PANTHER" id="PTHR11575">
    <property type="entry name" value="5'-NUCLEOTIDASE-RELATED"/>
    <property type="match status" value="1"/>
</dbReference>
<gene>
    <name evidence="3" type="ORF">HX018_14205</name>
</gene>
<dbReference type="EMBL" id="JACAGK010000045">
    <property type="protein sequence ID" value="MDM1049392.1"/>
    <property type="molecule type" value="Genomic_DNA"/>
</dbReference>
<comment type="caution">
    <text evidence="3">The sequence shown here is derived from an EMBL/GenBank/DDBJ whole genome shotgun (WGS) entry which is preliminary data.</text>
</comment>
<proteinExistence type="predicted"/>
<organism evidence="3 4">
    <name type="scientific">Sphingobacterium hotanense</name>
    <dbReference type="NCBI Taxonomy" id="649196"/>
    <lineage>
        <taxon>Bacteria</taxon>
        <taxon>Pseudomonadati</taxon>
        <taxon>Bacteroidota</taxon>
        <taxon>Sphingobacteriia</taxon>
        <taxon>Sphingobacteriales</taxon>
        <taxon>Sphingobacteriaceae</taxon>
        <taxon>Sphingobacterium</taxon>
    </lineage>
</organism>
<dbReference type="Gene3D" id="3.90.780.10">
    <property type="entry name" value="5'-Nucleotidase, C-terminal domain"/>
    <property type="match status" value="1"/>
</dbReference>
<evidence type="ECO:0000313" key="4">
    <source>
        <dbReference type="Proteomes" id="UP001170954"/>
    </source>
</evidence>
<protein>
    <submittedName>
        <fullName evidence="3">5'-nucleotidase C-terminal domain-containing protein</fullName>
    </submittedName>
</protein>
<sequence>MRVLNLRSFNILLISTLFLFASCKTSYYQATVSNKQMLAIDNSIAEDSSIRNYIEPYKVQLDVAMNRVIGLAPENMIHNRNLPETNLSNFFIDALLAIGKKIDPEVSFSLATKDGIRSSIKEGDVTVRTIFELMPFENYVTILELKGSDVMTLANFIAKSNGQPVGNVKIKIKDKQLVDFRINDQPIDPNKTYKLVTYDFVANGGDHVEGLSNPIQLHTSTERVREALISHIEELTKSGKKVEAKLDGRVEIIK</sequence>
<accession>A0ABT7NQ72</accession>
<dbReference type="RefSeq" id="WP_149526385.1">
    <property type="nucleotide sequence ID" value="NZ_CP030848.1"/>
</dbReference>
<dbReference type="InterPro" id="IPR036907">
    <property type="entry name" value="5'-Nucleotdase_C_sf"/>
</dbReference>
<dbReference type="Proteomes" id="UP001170954">
    <property type="component" value="Unassembled WGS sequence"/>
</dbReference>
<dbReference type="SUPFAM" id="SSF55816">
    <property type="entry name" value="5'-nucleotidase (syn. UDP-sugar hydrolase), C-terminal domain"/>
    <property type="match status" value="1"/>
</dbReference>
<keyword evidence="4" id="KW-1185">Reference proteome</keyword>